<evidence type="ECO:0000256" key="1">
    <source>
        <dbReference type="SAM" id="Coils"/>
    </source>
</evidence>
<name>A0A086LTH4_TOXGO</name>
<comment type="caution">
    <text evidence="2">The sequence shown here is derived from an EMBL/GenBank/DDBJ whole genome shotgun (WGS) entry which is preliminary data.</text>
</comment>
<dbReference type="EMBL" id="AFYV02002054">
    <property type="protein sequence ID" value="KFG59942.1"/>
    <property type="molecule type" value="Genomic_DNA"/>
</dbReference>
<feature type="coiled-coil region" evidence="1">
    <location>
        <begin position="50"/>
        <end position="105"/>
    </location>
</feature>
<gene>
    <name evidence="2" type="ORF">TGRUB_432240</name>
</gene>
<sequence>MIELVTELDAKTFECLAAKARLLQRAEEAANWKAAALQCESRRKEDAARVLELQEKNEQLSGRLQQLLLLHRREEETSHDLRVELRQKDDEARRYLQRNDELLRQLAVASWEVQRLSGDAHCVSKERPGPFGGSLFGVAAASHQKKTLDTDGAFAPKPAGGEEETDVGLLSYMEVLEHNK</sequence>
<reference evidence="2 3" key="1">
    <citation type="submission" date="2014-05" db="EMBL/GenBank/DDBJ databases">
        <authorList>
            <person name="Sibley D."/>
            <person name="Venepally P."/>
            <person name="Karamycheva S."/>
            <person name="Hadjithomas M."/>
            <person name="Khan A."/>
            <person name="Brunk B."/>
            <person name="Roos D."/>
            <person name="Caler E."/>
            <person name="Lorenzi H."/>
        </authorList>
    </citation>
    <scope>NUCLEOTIDE SEQUENCE [LARGE SCALE GENOMIC DNA]</scope>
    <source>
        <strain evidence="2 3">RUB</strain>
    </source>
</reference>
<keyword evidence="1" id="KW-0175">Coiled coil</keyword>
<protein>
    <submittedName>
        <fullName evidence="2">Uncharacterized protein</fullName>
    </submittedName>
</protein>
<evidence type="ECO:0000313" key="2">
    <source>
        <dbReference type="EMBL" id="KFG59942.1"/>
    </source>
</evidence>
<dbReference type="AlphaFoldDB" id="A0A086LTH4"/>
<accession>A0A086LTH4</accession>
<proteinExistence type="predicted"/>
<evidence type="ECO:0000313" key="3">
    <source>
        <dbReference type="Proteomes" id="UP000028834"/>
    </source>
</evidence>
<dbReference type="Proteomes" id="UP000028834">
    <property type="component" value="Unassembled WGS sequence"/>
</dbReference>
<organism evidence="2 3">
    <name type="scientific">Toxoplasma gondii RUB</name>
    <dbReference type="NCBI Taxonomy" id="935652"/>
    <lineage>
        <taxon>Eukaryota</taxon>
        <taxon>Sar</taxon>
        <taxon>Alveolata</taxon>
        <taxon>Apicomplexa</taxon>
        <taxon>Conoidasida</taxon>
        <taxon>Coccidia</taxon>
        <taxon>Eucoccidiorida</taxon>
        <taxon>Eimeriorina</taxon>
        <taxon>Sarcocystidae</taxon>
        <taxon>Toxoplasma</taxon>
    </lineage>
</organism>
<dbReference type="VEuPathDB" id="ToxoDB:TGRUB_432240"/>